<evidence type="ECO:0000313" key="1">
    <source>
        <dbReference type="EMBL" id="SIT77434.1"/>
    </source>
</evidence>
<proteinExistence type="predicted"/>
<organism evidence="1 2">
    <name type="scientific">Pontibacter indicus</name>
    <dbReference type="NCBI Taxonomy" id="1317125"/>
    <lineage>
        <taxon>Bacteria</taxon>
        <taxon>Pseudomonadati</taxon>
        <taxon>Bacteroidota</taxon>
        <taxon>Cytophagia</taxon>
        <taxon>Cytophagales</taxon>
        <taxon>Hymenobacteraceae</taxon>
        <taxon>Pontibacter</taxon>
    </lineage>
</organism>
<dbReference type="OrthoDB" id="853670at2"/>
<name>A0A1R3WJI4_9BACT</name>
<reference evidence="2" key="1">
    <citation type="submission" date="2017-01" db="EMBL/GenBank/DDBJ databases">
        <authorList>
            <person name="Varghese N."/>
            <person name="Submissions S."/>
        </authorList>
    </citation>
    <scope>NUCLEOTIDE SEQUENCE [LARGE SCALE GENOMIC DNA]</scope>
    <source>
        <strain evidence="2">LP100</strain>
    </source>
</reference>
<evidence type="ECO:0000313" key="2">
    <source>
        <dbReference type="Proteomes" id="UP000187181"/>
    </source>
</evidence>
<protein>
    <submittedName>
        <fullName evidence="1">Uncharacterized protein</fullName>
    </submittedName>
</protein>
<dbReference type="AlphaFoldDB" id="A0A1R3WJI4"/>
<keyword evidence="2" id="KW-1185">Reference proteome</keyword>
<dbReference type="STRING" id="1317125.SAMN05444128_0488"/>
<gene>
    <name evidence="1" type="ORF">SAMN05444128_0488</name>
</gene>
<accession>A0A1R3WJI4</accession>
<dbReference type="EMBL" id="FTPP01000001">
    <property type="protein sequence ID" value="SIT77434.1"/>
    <property type="molecule type" value="Genomic_DNA"/>
</dbReference>
<sequence>MVKDYFLRAILLIGVSGCQQSDNVQDMLRDEEERQQVYSTILEDEQMRNELMAQMRDQNMGEGMMRGGMMQGGMIGDTSGMVHLHRQQVQQHMKQMMTLCDSDTVACNEMTRLMLQHRGMMRSMMERMQQQGMMDSTQLNRIRRGMNR</sequence>
<dbReference type="Proteomes" id="UP000187181">
    <property type="component" value="Unassembled WGS sequence"/>
</dbReference>